<feature type="compositionally biased region" description="Low complexity" evidence="1">
    <location>
        <begin position="106"/>
        <end position="116"/>
    </location>
</feature>
<comment type="caution">
    <text evidence="2">The sequence shown here is derived from an EMBL/GenBank/DDBJ whole genome shotgun (WGS) entry which is preliminary data.</text>
</comment>
<sequence length="133" mass="14601">MSRDKLLPPQGETCEVTETNRVPRCPLSTAFHEEASPTGEGIASPAAESIAINSASEVDRSREISISSSAPVDEPISRLYQLLANEIAAQDVVEEIERIDDMTLRRPQQLPFLPRRTVSDNQLASMAEPEETP</sequence>
<evidence type="ECO:0000313" key="2">
    <source>
        <dbReference type="EMBL" id="OQE18978.1"/>
    </source>
</evidence>
<dbReference type="EMBL" id="MLKD01000016">
    <property type="protein sequence ID" value="OQE18978.1"/>
    <property type="molecule type" value="Genomic_DNA"/>
</dbReference>
<feature type="region of interest" description="Disordered" evidence="1">
    <location>
        <begin position="106"/>
        <end position="133"/>
    </location>
</feature>
<dbReference type="Proteomes" id="UP000191285">
    <property type="component" value="Unassembled WGS sequence"/>
</dbReference>
<protein>
    <submittedName>
        <fullName evidence="2">Uncharacterized protein</fullName>
    </submittedName>
</protein>
<gene>
    <name evidence="2" type="ORF">PENSTE_c016G05126</name>
</gene>
<evidence type="ECO:0000256" key="1">
    <source>
        <dbReference type="SAM" id="MobiDB-lite"/>
    </source>
</evidence>
<keyword evidence="3" id="KW-1185">Reference proteome</keyword>
<organism evidence="2 3">
    <name type="scientific">Penicillium steckii</name>
    <dbReference type="NCBI Taxonomy" id="303698"/>
    <lineage>
        <taxon>Eukaryota</taxon>
        <taxon>Fungi</taxon>
        <taxon>Dikarya</taxon>
        <taxon>Ascomycota</taxon>
        <taxon>Pezizomycotina</taxon>
        <taxon>Eurotiomycetes</taxon>
        <taxon>Eurotiomycetidae</taxon>
        <taxon>Eurotiales</taxon>
        <taxon>Aspergillaceae</taxon>
        <taxon>Penicillium</taxon>
    </lineage>
</organism>
<proteinExistence type="predicted"/>
<name>A0A1V6SY40_9EURO</name>
<accession>A0A1V6SY40</accession>
<evidence type="ECO:0000313" key="3">
    <source>
        <dbReference type="Proteomes" id="UP000191285"/>
    </source>
</evidence>
<reference evidence="3" key="1">
    <citation type="journal article" date="2017" name="Nat. Microbiol.">
        <title>Global analysis of biosynthetic gene clusters reveals vast potential of secondary metabolite production in Penicillium species.</title>
        <authorList>
            <person name="Nielsen J.C."/>
            <person name="Grijseels S."/>
            <person name="Prigent S."/>
            <person name="Ji B."/>
            <person name="Dainat J."/>
            <person name="Nielsen K.F."/>
            <person name="Frisvad J.C."/>
            <person name="Workman M."/>
            <person name="Nielsen J."/>
        </authorList>
    </citation>
    <scope>NUCLEOTIDE SEQUENCE [LARGE SCALE GENOMIC DNA]</scope>
    <source>
        <strain evidence="3">IBT 24891</strain>
    </source>
</reference>
<dbReference type="AlphaFoldDB" id="A0A1V6SY40"/>